<dbReference type="Gene3D" id="3.90.550.10">
    <property type="entry name" value="Spore Coat Polysaccharide Biosynthesis Protein SpsA, Chain A"/>
    <property type="match status" value="1"/>
</dbReference>
<feature type="non-terminal residue" evidence="2">
    <location>
        <position position="144"/>
    </location>
</feature>
<sequence length="144" mass="16154">MHPNLIKIASQSAYLSFHGFHAFFTTINYKIPPPNALSMSAPFVSVIIPTHNRMEPLEKCLARVCSQDYPKKSYEIMVVDDYSTDGTPSLVRMLQKKHHNLHYLQIQRKSPGAARNAGLAKAKGEIIAFTDDDCVAPHDWISSL</sequence>
<dbReference type="GO" id="GO:0016740">
    <property type="term" value="F:transferase activity"/>
    <property type="evidence" value="ECO:0007669"/>
    <property type="project" value="UniProtKB-KW"/>
</dbReference>
<reference evidence="2 3" key="1">
    <citation type="journal article" date="2015" name="Nature">
        <title>rRNA introns, odd ribosomes, and small enigmatic genomes across a large radiation of phyla.</title>
        <authorList>
            <person name="Brown C.T."/>
            <person name="Hug L.A."/>
            <person name="Thomas B.C."/>
            <person name="Sharon I."/>
            <person name="Castelle C.J."/>
            <person name="Singh A."/>
            <person name="Wilkins M.J."/>
            <person name="Williams K.H."/>
            <person name="Banfield J.F."/>
        </authorList>
    </citation>
    <scope>NUCLEOTIDE SEQUENCE [LARGE SCALE GENOMIC DNA]</scope>
</reference>
<keyword evidence="2" id="KW-0808">Transferase</keyword>
<dbReference type="Proteomes" id="UP000034794">
    <property type="component" value="Unassembled WGS sequence"/>
</dbReference>
<dbReference type="InterPro" id="IPR001173">
    <property type="entry name" value="Glyco_trans_2-like"/>
</dbReference>
<gene>
    <name evidence="2" type="ORF">UX47_C0012G0001</name>
</gene>
<dbReference type="CDD" id="cd00761">
    <property type="entry name" value="Glyco_tranf_GTA_type"/>
    <property type="match status" value="1"/>
</dbReference>
<evidence type="ECO:0000259" key="1">
    <source>
        <dbReference type="Pfam" id="PF00535"/>
    </source>
</evidence>
<name>A0A0G1RR11_9BACT</name>
<dbReference type="SUPFAM" id="SSF53448">
    <property type="entry name" value="Nucleotide-diphospho-sugar transferases"/>
    <property type="match status" value="1"/>
</dbReference>
<dbReference type="InterPro" id="IPR029044">
    <property type="entry name" value="Nucleotide-diphossugar_trans"/>
</dbReference>
<dbReference type="Pfam" id="PF00535">
    <property type="entry name" value="Glycos_transf_2"/>
    <property type="match status" value="1"/>
</dbReference>
<dbReference type="AlphaFoldDB" id="A0A0G1RR11"/>
<comment type="caution">
    <text evidence="2">The sequence shown here is derived from an EMBL/GenBank/DDBJ whole genome shotgun (WGS) entry which is preliminary data.</text>
</comment>
<feature type="domain" description="Glycosyltransferase 2-like" evidence="1">
    <location>
        <begin position="45"/>
        <end position="144"/>
    </location>
</feature>
<organism evidence="2 3">
    <name type="scientific">Candidatus Collierbacteria bacterium GW2011_GWA2_46_26</name>
    <dbReference type="NCBI Taxonomy" id="1618381"/>
    <lineage>
        <taxon>Bacteria</taxon>
        <taxon>Candidatus Collieribacteriota</taxon>
    </lineage>
</organism>
<dbReference type="InterPro" id="IPR050834">
    <property type="entry name" value="Glycosyltransf_2"/>
</dbReference>
<evidence type="ECO:0000313" key="2">
    <source>
        <dbReference type="EMBL" id="KKU32398.1"/>
    </source>
</evidence>
<dbReference type="PANTHER" id="PTHR43685">
    <property type="entry name" value="GLYCOSYLTRANSFERASE"/>
    <property type="match status" value="1"/>
</dbReference>
<proteinExistence type="predicted"/>
<dbReference type="PANTHER" id="PTHR43685:SF2">
    <property type="entry name" value="GLYCOSYLTRANSFERASE 2-LIKE DOMAIN-CONTAINING PROTEIN"/>
    <property type="match status" value="1"/>
</dbReference>
<accession>A0A0G1RR11</accession>
<dbReference type="EMBL" id="LCMI01000012">
    <property type="protein sequence ID" value="KKU32398.1"/>
    <property type="molecule type" value="Genomic_DNA"/>
</dbReference>
<protein>
    <submittedName>
        <fullName evidence="2">Glycosyl transferase family protein</fullName>
    </submittedName>
</protein>
<evidence type="ECO:0000313" key="3">
    <source>
        <dbReference type="Proteomes" id="UP000034794"/>
    </source>
</evidence>